<keyword evidence="2" id="KW-1185">Reference proteome</keyword>
<dbReference type="GO" id="GO:0004620">
    <property type="term" value="F:phospholipase activity"/>
    <property type="evidence" value="ECO:0007669"/>
    <property type="project" value="TreeGrafter"/>
</dbReference>
<dbReference type="PANTHER" id="PTHR12393:SF6">
    <property type="entry name" value="SPHINGOMYELIN PHOSPHODIESTERASE 2"/>
    <property type="match status" value="1"/>
</dbReference>
<reference evidence="1 2" key="1">
    <citation type="journal article" date="2021" name="Sci. Rep.">
        <title>Genome sequencing of the multicellular alga Astrephomene provides insights into convergent evolution of germ-soma differentiation.</title>
        <authorList>
            <person name="Yamashita S."/>
            <person name="Yamamoto K."/>
            <person name="Matsuzaki R."/>
            <person name="Suzuki S."/>
            <person name="Yamaguchi H."/>
            <person name="Hirooka S."/>
            <person name="Minakuchi Y."/>
            <person name="Miyagishima S."/>
            <person name="Kawachi M."/>
            <person name="Toyoda A."/>
            <person name="Nozaki H."/>
        </authorList>
    </citation>
    <scope>NUCLEOTIDE SEQUENCE [LARGE SCALE GENOMIC DNA]</scope>
    <source>
        <strain evidence="1 2">NIES-4017</strain>
    </source>
</reference>
<organism evidence="1 2">
    <name type="scientific">Astrephomene gubernaculifera</name>
    <dbReference type="NCBI Taxonomy" id="47775"/>
    <lineage>
        <taxon>Eukaryota</taxon>
        <taxon>Viridiplantae</taxon>
        <taxon>Chlorophyta</taxon>
        <taxon>core chlorophytes</taxon>
        <taxon>Chlorophyceae</taxon>
        <taxon>CS clade</taxon>
        <taxon>Chlamydomonadales</taxon>
        <taxon>Astrephomenaceae</taxon>
        <taxon>Astrephomene</taxon>
    </lineage>
</organism>
<name>A0AAD3DQ29_9CHLO</name>
<dbReference type="PANTHER" id="PTHR12393">
    <property type="entry name" value="SPHINGOMYELIN PHOSPHODIESTERASE RELATED"/>
    <property type="match status" value="1"/>
</dbReference>
<dbReference type="GO" id="GO:0030149">
    <property type="term" value="P:sphingolipid catabolic process"/>
    <property type="evidence" value="ECO:0007669"/>
    <property type="project" value="TreeGrafter"/>
</dbReference>
<dbReference type="GO" id="GO:0071944">
    <property type="term" value="C:cell periphery"/>
    <property type="evidence" value="ECO:0007669"/>
    <property type="project" value="TreeGrafter"/>
</dbReference>
<dbReference type="InterPro" id="IPR036770">
    <property type="entry name" value="Ankyrin_rpt-contain_sf"/>
</dbReference>
<dbReference type="Proteomes" id="UP001054857">
    <property type="component" value="Unassembled WGS sequence"/>
</dbReference>
<dbReference type="GO" id="GO:0046513">
    <property type="term" value="P:ceramide biosynthetic process"/>
    <property type="evidence" value="ECO:0007669"/>
    <property type="project" value="TreeGrafter"/>
</dbReference>
<evidence type="ECO:0000313" key="1">
    <source>
        <dbReference type="EMBL" id="GFR44633.1"/>
    </source>
</evidence>
<gene>
    <name evidence="1" type="ORF">Agub_g5921</name>
</gene>
<dbReference type="AlphaFoldDB" id="A0AAD3DQ29"/>
<dbReference type="Gene3D" id="1.25.40.20">
    <property type="entry name" value="Ankyrin repeat-containing domain"/>
    <property type="match status" value="2"/>
</dbReference>
<dbReference type="EMBL" id="BMAR01000008">
    <property type="protein sequence ID" value="GFR44633.1"/>
    <property type="molecule type" value="Genomic_DNA"/>
</dbReference>
<evidence type="ECO:0008006" key="3">
    <source>
        <dbReference type="Google" id="ProtNLM"/>
    </source>
</evidence>
<dbReference type="SUPFAM" id="SSF48403">
    <property type="entry name" value="Ankyrin repeat"/>
    <property type="match status" value="1"/>
</dbReference>
<protein>
    <recommendedName>
        <fullName evidence="3">Ankyrin repeat domain-containing protein</fullName>
    </recommendedName>
</protein>
<dbReference type="GO" id="GO:0016020">
    <property type="term" value="C:membrane"/>
    <property type="evidence" value="ECO:0007669"/>
    <property type="project" value="TreeGrafter"/>
</dbReference>
<dbReference type="GO" id="GO:0005783">
    <property type="term" value="C:endoplasmic reticulum"/>
    <property type="evidence" value="ECO:0007669"/>
    <property type="project" value="TreeGrafter"/>
</dbReference>
<proteinExistence type="predicted"/>
<evidence type="ECO:0000313" key="2">
    <source>
        <dbReference type="Proteomes" id="UP001054857"/>
    </source>
</evidence>
<comment type="caution">
    <text evidence="1">The sequence shown here is derived from an EMBL/GenBank/DDBJ whole genome shotgun (WGS) entry which is preliminary data.</text>
</comment>
<sequence>MAEPHPLAHQALAAFDQSRIWSQLPAELTERVFSFLPANDVPCTVRLLNKAAAAQFRGPLHTTIHLSLPVPHHAFLRQYGNASAMRGLTVGQRQRLVCLTARSGSVPNLKVAAAKTGCLLTDEVMEHAASAGKLDVCRWLLQMECPYGSPLKAAAEAGQLDACRWCLSNGYNWTVDAVAAAGRGGHIAVVDFLMKRCPFKQAVSAVYLTESEEEDQEVFKNWERLEAAARGADLATLQRVRAESLGWLDTEGDPNGSIKHRMTQMLTAIACSRTPDWQAKVEWLEEVHGVLRNGSTCPQVADKCEDALDRLRWLHKKCFVLDARVGDNAAARGRCDVLVYLLEEIPPAPEQHWDLEDWVWSAAQAGHLDVLVLLHDKYGAVLDGSTLRGAVEGGHVHVARWLIEVQGVPVPRDLLLTCGEVAAQVGGQQMLALLHEHGCELSEYTWLAAVRTGSMQTLHWLHERGCPWHQKSFQHAAARGTEEALEWLVEQGCPLPESGYPYRLAAGNADMATLRCLRRLGCPSGGDEGWLFVRCMEDCCRIEVLSWLAAAGCPVDWKLTVDAVVKLRLPEPGVTPSHRRSGIAVKEVWNWIQLCSEGWWWDAGFRSAKEAMDYAYREYSQEVQEWYNCI</sequence>
<accession>A0AAD3DQ29</accession>